<feature type="domain" description="Deacetylase sirtuin-type" evidence="12">
    <location>
        <begin position="16"/>
        <end position="276"/>
    </location>
</feature>
<evidence type="ECO:0000256" key="4">
    <source>
        <dbReference type="ARBA" id="ARBA00022833"/>
    </source>
</evidence>
<feature type="binding site" evidence="9 10">
    <location>
        <position position="154"/>
    </location>
    <ligand>
        <name>Zn(2+)</name>
        <dbReference type="ChEBI" id="CHEBI:29105"/>
    </ligand>
</feature>
<dbReference type="VEuPathDB" id="FungiDB:AAP_00806"/>
<dbReference type="PIRSF" id="PIRSF037938">
    <property type="entry name" value="SIR2_euk"/>
    <property type="match status" value="1"/>
</dbReference>
<feature type="binding site" evidence="8">
    <location>
        <begin position="44"/>
        <end position="48"/>
    </location>
    <ligand>
        <name>NAD(+)</name>
        <dbReference type="ChEBI" id="CHEBI:57540"/>
    </ligand>
</feature>
<feature type="region of interest" description="Disordered" evidence="11">
    <location>
        <begin position="335"/>
        <end position="406"/>
    </location>
</feature>
<evidence type="ECO:0000256" key="9">
    <source>
        <dbReference type="PIRSR" id="PIRSR037938-3"/>
    </source>
</evidence>
<proteinExistence type="inferred from homology"/>
<dbReference type="GO" id="GO:0070403">
    <property type="term" value="F:NAD+ binding"/>
    <property type="evidence" value="ECO:0007669"/>
    <property type="project" value="UniProtKB-UniRule"/>
</dbReference>
<evidence type="ECO:0000256" key="3">
    <source>
        <dbReference type="ARBA" id="ARBA00022723"/>
    </source>
</evidence>
<dbReference type="AlphaFoldDB" id="A0A162IRG2"/>
<dbReference type="InterPro" id="IPR003000">
    <property type="entry name" value="Sirtuin"/>
</dbReference>
<dbReference type="PANTHER" id="PTHR11085:SF6">
    <property type="entry name" value="NAD-DEPENDENT PROTEIN DEACETYLASE SIRTUIN-2"/>
    <property type="match status" value="1"/>
</dbReference>
<feature type="binding site" evidence="9 10">
    <location>
        <position position="157"/>
    </location>
    <ligand>
        <name>Zn(2+)</name>
        <dbReference type="ChEBI" id="CHEBI:29105"/>
    </ligand>
</feature>
<gene>
    <name evidence="13" type="ORF">AAP_00806</name>
</gene>
<dbReference type="PANTHER" id="PTHR11085">
    <property type="entry name" value="NAD-DEPENDENT PROTEIN DEACYLASE SIRTUIN-5, MITOCHONDRIAL-RELATED"/>
    <property type="match status" value="1"/>
</dbReference>
<protein>
    <recommendedName>
        <fullName evidence="6">NAD-dependent protein deacetylase</fullName>
        <ecNumber evidence="6">2.3.1.286</ecNumber>
    </recommendedName>
</protein>
<dbReference type="OrthoDB" id="420264at2759"/>
<dbReference type="Gene3D" id="3.30.1600.10">
    <property type="entry name" value="SIR2/SIRT2 'Small Domain"/>
    <property type="match status" value="1"/>
</dbReference>
<keyword evidence="2 6" id="KW-0808">Transferase</keyword>
<comment type="cofactor">
    <cofactor evidence="9">
        <name>Zn(2+)</name>
        <dbReference type="ChEBI" id="CHEBI:29105"/>
    </cofactor>
    <text evidence="9">Binds 1 zinc ion per subunit.</text>
</comment>
<comment type="caution">
    <text evidence="13">The sequence shown here is derived from an EMBL/GenBank/DDBJ whole genome shotgun (WGS) entry which is preliminary data.</text>
</comment>
<evidence type="ECO:0000259" key="12">
    <source>
        <dbReference type="PROSITE" id="PS50305"/>
    </source>
</evidence>
<feature type="compositionally biased region" description="Basic and acidic residues" evidence="11">
    <location>
        <begin position="335"/>
        <end position="362"/>
    </location>
</feature>
<keyword evidence="14" id="KW-1185">Reference proteome</keyword>
<dbReference type="GO" id="GO:0005634">
    <property type="term" value="C:nucleus"/>
    <property type="evidence" value="ECO:0007669"/>
    <property type="project" value="TreeGrafter"/>
</dbReference>
<dbReference type="Proteomes" id="UP000242877">
    <property type="component" value="Unassembled WGS sequence"/>
</dbReference>
<dbReference type="InterPro" id="IPR017328">
    <property type="entry name" value="Sirtuin_class_I"/>
</dbReference>
<sequence length="406" mass="44340">MGQEESVMVDDSVPPTVLKERSLDAIADYIVKKDACKIVVMVGAGISTSSGIPDFRSPETGLYANLARLDLPHPEAVFDISYFQENPAPFYALAKEMYPGKHKPTLTHAFIKLLHDKNRLLMCFSQNIDTLEREAGVPGDKLVEAHGSFATHSCTQCKEPFPDDLMRQAVDEGRVVHCEKCDGLVKPDIVFFGESLPSAFFDNRFLPETADLCIVMGTSLTVQPFASLPSCCGEGTPRLLINLTKAGDMGSRPDDVLLLKDCDAGVKQLARALGWEDDLQVLWETINPEKAAAEKAAENKVPHFKQPAEDSREALRAEIERLTMEVDETLHISRSHEEKVRLELEGSKQAMKSKDGKDDVISDRQCSNGTAASAQGSPSSPGNKQNRKEDAGRAGEGVPTGTQNSP</sequence>
<reference evidence="13 14" key="1">
    <citation type="journal article" date="2016" name="Genome Biol. Evol.">
        <title>Divergent and convergent evolution of fungal pathogenicity.</title>
        <authorList>
            <person name="Shang Y."/>
            <person name="Xiao G."/>
            <person name="Zheng P."/>
            <person name="Cen K."/>
            <person name="Zhan S."/>
            <person name="Wang C."/>
        </authorList>
    </citation>
    <scope>NUCLEOTIDE SEQUENCE [LARGE SCALE GENOMIC DNA]</scope>
    <source>
        <strain evidence="13 14">ARSEF 7405</strain>
    </source>
</reference>
<keyword evidence="3 6" id="KW-0479">Metal-binding</keyword>
<evidence type="ECO:0000256" key="6">
    <source>
        <dbReference type="PIRNR" id="PIRNR037938"/>
    </source>
</evidence>
<evidence type="ECO:0000256" key="8">
    <source>
        <dbReference type="PIRSR" id="PIRSR037938-2"/>
    </source>
</evidence>
<feature type="binding site" evidence="9 10">
    <location>
        <position position="178"/>
    </location>
    <ligand>
        <name>Zn(2+)</name>
        <dbReference type="ChEBI" id="CHEBI:29105"/>
    </ligand>
</feature>
<evidence type="ECO:0000256" key="11">
    <source>
        <dbReference type="SAM" id="MobiDB-lite"/>
    </source>
</evidence>
<evidence type="ECO:0000256" key="1">
    <source>
        <dbReference type="ARBA" id="ARBA00006924"/>
    </source>
</evidence>
<dbReference type="GO" id="GO:0017136">
    <property type="term" value="F:histone deacetylase activity, NAD-dependent"/>
    <property type="evidence" value="ECO:0007669"/>
    <property type="project" value="InterPro"/>
</dbReference>
<comment type="similarity">
    <text evidence="1 6">Belongs to the sirtuin family. Class I subfamily.</text>
</comment>
<evidence type="ECO:0000313" key="13">
    <source>
        <dbReference type="EMBL" id="KZZ97163.1"/>
    </source>
</evidence>
<dbReference type="Gene3D" id="3.40.50.1220">
    <property type="entry name" value="TPP-binding domain"/>
    <property type="match status" value="1"/>
</dbReference>
<evidence type="ECO:0000256" key="10">
    <source>
        <dbReference type="PROSITE-ProRule" id="PRU00236"/>
    </source>
</evidence>
<evidence type="ECO:0000256" key="7">
    <source>
        <dbReference type="PIRSR" id="PIRSR037938-1"/>
    </source>
</evidence>
<feature type="binding site" evidence="8">
    <location>
        <position position="262"/>
    </location>
    <ligand>
        <name>NAD(+)</name>
        <dbReference type="ChEBI" id="CHEBI:57540"/>
    </ligand>
</feature>
<dbReference type="CDD" id="cd01408">
    <property type="entry name" value="SIRT1"/>
    <property type="match status" value="1"/>
</dbReference>
<feature type="binding site" evidence="8">
    <location>
        <begin position="218"/>
        <end position="219"/>
    </location>
    <ligand>
        <name>NAD(+)</name>
        <dbReference type="ChEBI" id="CHEBI:57540"/>
    </ligand>
</feature>
<evidence type="ECO:0000256" key="2">
    <source>
        <dbReference type="ARBA" id="ARBA00022679"/>
    </source>
</evidence>
<dbReference type="InterPro" id="IPR026590">
    <property type="entry name" value="Ssirtuin_cat_dom"/>
</dbReference>
<dbReference type="SUPFAM" id="SSF52467">
    <property type="entry name" value="DHS-like NAD/FAD-binding domain"/>
    <property type="match status" value="1"/>
</dbReference>
<organism evidence="13 14">
    <name type="scientific">Ascosphaera apis ARSEF 7405</name>
    <dbReference type="NCBI Taxonomy" id="392613"/>
    <lineage>
        <taxon>Eukaryota</taxon>
        <taxon>Fungi</taxon>
        <taxon>Dikarya</taxon>
        <taxon>Ascomycota</taxon>
        <taxon>Pezizomycotina</taxon>
        <taxon>Eurotiomycetes</taxon>
        <taxon>Eurotiomycetidae</taxon>
        <taxon>Onygenales</taxon>
        <taxon>Ascosphaeraceae</taxon>
        <taxon>Ascosphaera</taxon>
    </lineage>
</organism>
<name>A0A162IRG2_9EURO</name>
<accession>A0A162IRG2</accession>
<feature type="binding site" evidence="9 10">
    <location>
        <position position="181"/>
    </location>
    <ligand>
        <name>Zn(2+)</name>
        <dbReference type="ChEBI" id="CHEBI:29105"/>
    </ligand>
</feature>
<dbReference type="EC" id="2.3.1.286" evidence="6"/>
<keyword evidence="5 6" id="KW-0520">NAD</keyword>
<feature type="binding site" evidence="8">
    <location>
        <begin position="126"/>
        <end position="129"/>
    </location>
    <ligand>
        <name>NAD(+)</name>
        <dbReference type="ChEBI" id="CHEBI:57540"/>
    </ligand>
</feature>
<dbReference type="InterPro" id="IPR026591">
    <property type="entry name" value="Sirtuin_cat_small_dom_sf"/>
</dbReference>
<dbReference type="Pfam" id="PF02146">
    <property type="entry name" value="SIR2"/>
    <property type="match status" value="1"/>
</dbReference>
<comment type="catalytic activity">
    <reaction evidence="6">
        <text>N(6)-acetyl-L-lysyl-[protein] + NAD(+) + H2O = 2''-O-acetyl-ADP-D-ribose + nicotinamide + L-lysyl-[protein]</text>
        <dbReference type="Rhea" id="RHEA:43636"/>
        <dbReference type="Rhea" id="RHEA-COMP:9752"/>
        <dbReference type="Rhea" id="RHEA-COMP:10731"/>
        <dbReference type="ChEBI" id="CHEBI:15377"/>
        <dbReference type="ChEBI" id="CHEBI:17154"/>
        <dbReference type="ChEBI" id="CHEBI:29969"/>
        <dbReference type="ChEBI" id="CHEBI:57540"/>
        <dbReference type="ChEBI" id="CHEBI:61930"/>
        <dbReference type="ChEBI" id="CHEBI:83767"/>
        <dbReference type="EC" id="2.3.1.286"/>
    </reaction>
</comment>
<feature type="region of interest" description="Disordered" evidence="11">
    <location>
        <begin position="293"/>
        <end position="312"/>
    </location>
</feature>
<evidence type="ECO:0000313" key="14">
    <source>
        <dbReference type="Proteomes" id="UP000242877"/>
    </source>
</evidence>
<dbReference type="PROSITE" id="PS50305">
    <property type="entry name" value="SIRTUIN"/>
    <property type="match status" value="1"/>
</dbReference>
<evidence type="ECO:0000256" key="5">
    <source>
        <dbReference type="ARBA" id="ARBA00023027"/>
    </source>
</evidence>
<feature type="compositionally biased region" description="Low complexity" evidence="11">
    <location>
        <begin position="371"/>
        <end position="382"/>
    </location>
</feature>
<feature type="binding site" evidence="8">
    <location>
        <begin position="54"/>
        <end position="56"/>
    </location>
    <ligand>
        <name>NAD(+)</name>
        <dbReference type="ChEBI" id="CHEBI:57540"/>
    </ligand>
</feature>
<dbReference type="InterPro" id="IPR029035">
    <property type="entry name" value="DHS-like_NAD/FAD-binding_dom"/>
</dbReference>
<feature type="active site" description="Proton acceptor" evidence="7 10">
    <location>
        <position position="146"/>
    </location>
</feature>
<dbReference type="GO" id="GO:0008270">
    <property type="term" value="F:zinc ion binding"/>
    <property type="evidence" value="ECO:0007669"/>
    <property type="project" value="UniProtKB-UniRule"/>
</dbReference>
<dbReference type="EMBL" id="AZGZ01000002">
    <property type="protein sequence ID" value="KZZ97163.1"/>
    <property type="molecule type" value="Genomic_DNA"/>
</dbReference>
<dbReference type="InterPro" id="IPR050134">
    <property type="entry name" value="NAD-dep_sirtuin_deacylases"/>
</dbReference>
<keyword evidence="4 6" id="KW-0862">Zinc</keyword>